<keyword evidence="2" id="KW-1185">Reference proteome</keyword>
<dbReference type="Proteomes" id="UP000736672">
    <property type="component" value="Unassembled WGS sequence"/>
</dbReference>
<comment type="caution">
    <text evidence="1">The sequence shown here is derived from an EMBL/GenBank/DDBJ whole genome shotgun (WGS) entry which is preliminary data.</text>
</comment>
<reference evidence="1" key="1">
    <citation type="journal article" date="2021" name="Nat. Commun.">
        <title>Genetic determinants of endophytism in the Arabidopsis root mycobiome.</title>
        <authorList>
            <person name="Mesny F."/>
            <person name="Miyauchi S."/>
            <person name="Thiergart T."/>
            <person name="Pickel B."/>
            <person name="Atanasova L."/>
            <person name="Karlsson M."/>
            <person name="Huettel B."/>
            <person name="Barry K.W."/>
            <person name="Haridas S."/>
            <person name="Chen C."/>
            <person name="Bauer D."/>
            <person name="Andreopoulos W."/>
            <person name="Pangilinan J."/>
            <person name="LaButti K."/>
            <person name="Riley R."/>
            <person name="Lipzen A."/>
            <person name="Clum A."/>
            <person name="Drula E."/>
            <person name="Henrissat B."/>
            <person name="Kohler A."/>
            <person name="Grigoriev I.V."/>
            <person name="Martin F.M."/>
            <person name="Hacquard S."/>
        </authorList>
    </citation>
    <scope>NUCLEOTIDE SEQUENCE</scope>
    <source>
        <strain evidence="1">FSSC 5 MPI-SDFR-AT-0091</strain>
    </source>
</reference>
<evidence type="ECO:0000313" key="2">
    <source>
        <dbReference type="Proteomes" id="UP000736672"/>
    </source>
</evidence>
<protein>
    <submittedName>
        <fullName evidence="1">Uncharacterized protein</fullName>
    </submittedName>
</protein>
<name>A0A9P9KZ19_FUSSL</name>
<gene>
    <name evidence="1" type="ORF">B0J15DRAFT_461276</name>
</gene>
<organism evidence="1 2">
    <name type="scientific">Fusarium solani</name>
    <name type="common">Filamentous fungus</name>
    <dbReference type="NCBI Taxonomy" id="169388"/>
    <lineage>
        <taxon>Eukaryota</taxon>
        <taxon>Fungi</taxon>
        <taxon>Dikarya</taxon>
        <taxon>Ascomycota</taxon>
        <taxon>Pezizomycotina</taxon>
        <taxon>Sordariomycetes</taxon>
        <taxon>Hypocreomycetidae</taxon>
        <taxon>Hypocreales</taxon>
        <taxon>Nectriaceae</taxon>
        <taxon>Fusarium</taxon>
        <taxon>Fusarium solani species complex</taxon>
    </lineage>
</organism>
<sequence>MAHGSCSHAGFKRRTALRHERDCAHALQLPLLLSVAQTAPPPRPSAALGPGVSEGLVFGGGVGSTWALGSASGTKFHFGLPIQPRRSGRQLASFSSLREPIRSGPEWRRRTQAAGIFSHCHVYLVLRRNPMFTALLQLRASTLPAAGPRPLMGIVG</sequence>
<accession>A0A9P9KZ19</accession>
<evidence type="ECO:0000313" key="1">
    <source>
        <dbReference type="EMBL" id="KAH7271228.1"/>
    </source>
</evidence>
<dbReference type="AlphaFoldDB" id="A0A9P9KZ19"/>
<proteinExistence type="predicted"/>
<dbReference type="EMBL" id="JAGTJS010000004">
    <property type="protein sequence ID" value="KAH7271228.1"/>
    <property type="molecule type" value="Genomic_DNA"/>
</dbReference>